<dbReference type="AlphaFoldDB" id="A0A2K2HEC2"/>
<name>A0A2K2HEC2_9BACT</name>
<dbReference type="Pfam" id="PF08808">
    <property type="entry name" value="RES"/>
    <property type="match status" value="1"/>
</dbReference>
<protein>
    <recommendedName>
        <fullName evidence="1">RES domain-containing protein</fullName>
    </recommendedName>
</protein>
<feature type="domain" description="RES" evidence="1">
    <location>
        <begin position="169"/>
        <end position="322"/>
    </location>
</feature>
<evidence type="ECO:0000259" key="1">
    <source>
        <dbReference type="SMART" id="SM00953"/>
    </source>
</evidence>
<dbReference type="SMART" id="SM00953">
    <property type="entry name" value="RES"/>
    <property type="match status" value="1"/>
</dbReference>
<dbReference type="InterPro" id="IPR014914">
    <property type="entry name" value="RES_dom"/>
</dbReference>
<dbReference type="OrthoDB" id="5540998at2"/>
<reference evidence="2 3" key="1">
    <citation type="journal article" date="2018" name="Genome Announc.">
        <title>Genome Sequence of Geothermobacter sp. HR-1 Iron Reducer from the Loihi Seamount.</title>
        <authorList>
            <person name="Smith H."/>
            <person name="Abuyen K."/>
            <person name="Tremblay J."/>
            <person name="Savalia P."/>
            <person name="Perez-Rodriguez I."/>
            <person name="Emerson D."/>
            <person name="Tully B."/>
            <person name="Amend J."/>
        </authorList>
    </citation>
    <scope>NUCLEOTIDE SEQUENCE [LARGE SCALE GENOMIC DNA]</scope>
    <source>
        <strain evidence="2 3">HR-1</strain>
    </source>
</reference>
<evidence type="ECO:0000313" key="2">
    <source>
        <dbReference type="EMBL" id="PNU21642.1"/>
    </source>
</evidence>
<accession>A0A2K2HEC2</accession>
<dbReference type="Proteomes" id="UP000236340">
    <property type="component" value="Unassembled WGS sequence"/>
</dbReference>
<gene>
    <name evidence="2" type="ORF">C2E25_01920</name>
</gene>
<evidence type="ECO:0000313" key="3">
    <source>
        <dbReference type="Proteomes" id="UP000236340"/>
    </source>
</evidence>
<organism evidence="2 3">
    <name type="scientific">Geothermobacter hydrogeniphilus</name>
    <dbReference type="NCBI Taxonomy" id="1969733"/>
    <lineage>
        <taxon>Bacteria</taxon>
        <taxon>Pseudomonadati</taxon>
        <taxon>Thermodesulfobacteriota</taxon>
        <taxon>Desulfuromonadia</taxon>
        <taxon>Desulfuromonadales</taxon>
        <taxon>Geothermobacteraceae</taxon>
        <taxon>Geothermobacter</taxon>
    </lineage>
</organism>
<dbReference type="RefSeq" id="WP_103114104.1">
    <property type="nucleotide sequence ID" value="NZ_PPFX01000002.1"/>
</dbReference>
<proteinExistence type="predicted"/>
<dbReference type="EMBL" id="PPFX01000002">
    <property type="protein sequence ID" value="PNU21642.1"/>
    <property type="molecule type" value="Genomic_DNA"/>
</dbReference>
<sequence length="339" mass="38174">MEKCCGGCFGDWFLADYIDDSSDEVGECKFCGSRDVKIISPQELLFHFDSLFELYEESVDPEATSLESLLREDWGLFEGLGRVKAEKLLAHIFDNLDVFRCEFLPSQDSETTAILQWEAFREELKHQRRFFPTNNSEILNLETSFVALESRATLTVCRARVCDQGVPFSLDEMGKPPEKLVGNGRANPVGIPCLYVASDAATAVAEIRPHKGEIVCVAEFEFRSALSFVDLRDPRKKISPFSLDEEDLRMVHRNMGYLCRLGGELTMPILPRTAHLDYLPSQYLCEFIKSCGYDGVVYKSAMGPGVNYAIFNDSEVSGKDVSLYQVNHVHVESSPFNPL</sequence>
<comment type="caution">
    <text evidence="2">The sequence shown here is derived from an EMBL/GenBank/DDBJ whole genome shotgun (WGS) entry which is preliminary data.</text>
</comment>